<dbReference type="AlphaFoldDB" id="C0NP20"/>
<dbReference type="Proteomes" id="UP000001631">
    <property type="component" value="Unassembled WGS sequence"/>
</dbReference>
<protein>
    <submittedName>
        <fullName evidence="1">Uncharacterized protein</fullName>
    </submittedName>
</protein>
<proteinExistence type="predicted"/>
<organism evidence="1 2">
    <name type="scientific">Ajellomyces capsulatus (strain G186AR / H82 / ATCC MYA-2454 / RMSCC 2432)</name>
    <name type="common">Darling's disease fungus</name>
    <name type="synonym">Histoplasma capsulatum</name>
    <dbReference type="NCBI Taxonomy" id="447093"/>
    <lineage>
        <taxon>Eukaryota</taxon>
        <taxon>Fungi</taxon>
        <taxon>Dikarya</taxon>
        <taxon>Ascomycota</taxon>
        <taxon>Pezizomycotina</taxon>
        <taxon>Eurotiomycetes</taxon>
        <taxon>Eurotiomycetidae</taxon>
        <taxon>Onygenales</taxon>
        <taxon>Ajellomycetaceae</taxon>
        <taxon>Histoplasma</taxon>
    </lineage>
</organism>
<dbReference type="GeneID" id="69037916"/>
<dbReference type="InParanoid" id="C0NP20"/>
<dbReference type="RefSeq" id="XP_045287161.1">
    <property type="nucleotide sequence ID" value="XM_045431949.1"/>
</dbReference>
<accession>C0NP20</accession>
<dbReference type="HOGENOM" id="CLU_1326048_0_0_1"/>
<evidence type="ECO:0000313" key="1">
    <source>
        <dbReference type="EMBL" id="EEH06680.1"/>
    </source>
</evidence>
<reference evidence="1" key="1">
    <citation type="submission" date="2009-02" db="EMBL/GenBank/DDBJ databases">
        <title>The Genome Sequence of Ajellomyces capsulatus strain G186AR.</title>
        <authorList>
            <consortium name="The Broad Institute Genome Sequencing Platform"/>
            <person name="Champion M."/>
            <person name="Cuomo C."/>
            <person name="Ma L.-J."/>
            <person name="Henn M.R."/>
            <person name="Sil A."/>
            <person name="Goldman B."/>
            <person name="Young S.K."/>
            <person name="Kodira C.D."/>
            <person name="Zeng Q."/>
            <person name="Koehrsen M."/>
            <person name="Alvarado L."/>
            <person name="Berlin A."/>
            <person name="Borenstein D."/>
            <person name="Chen Z."/>
            <person name="Engels R."/>
            <person name="Freedman E."/>
            <person name="Gellesch M."/>
            <person name="Goldberg J."/>
            <person name="Griggs A."/>
            <person name="Gujja S."/>
            <person name="Heiman D."/>
            <person name="Hepburn T."/>
            <person name="Howarth C."/>
            <person name="Jen D."/>
            <person name="Larson L."/>
            <person name="Lewis B."/>
            <person name="Mehta T."/>
            <person name="Park D."/>
            <person name="Pearson M."/>
            <person name="Roberts A."/>
            <person name="Saif S."/>
            <person name="Shea T."/>
            <person name="Shenoy N."/>
            <person name="Sisk P."/>
            <person name="Stolte C."/>
            <person name="Sykes S."/>
            <person name="Walk T."/>
            <person name="White J."/>
            <person name="Yandava C."/>
            <person name="Klein B."/>
            <person name="McEwen J.G."/>
            <person name="Puccia R."/>
            <person name="Goldman G.H."/>
            <person name="Felipe M.S."/>
            <person name="Nino-Vega G."/>
            <person name="San-Blas G."/>
            <person name="Taylor J."/>
            <person name="Mendoza L."/>
            <person name="Galagan J."/>
            <person name="Nusbaum C."/>
            <person name="Birren B."/>
        </authorList>
    </citation>
    <scope>NUCLEOTIDE SEQUENCE</scope>
    <source>
        <strain evidence="1">G186AR</strain>
    </source>
</reference>
<sequence>MKDIISNVMFWDPRHPSGIQFEDGELKAIFSNVRYKKWDKVIMSMNETLQQHDSFRFSFCSRRTRDKTVDVDYDDRHLDVIIFPRHLPSSPWHYHEATPAATKYSTTSSKNSWSSLFASSQRLLGAVGDNKGLLSQIEDKDRAVYYGATTAWLTLFPPNPPCGQGKVMCFLFVFFFVLVSVPSLGSCTNGRNVDYDEMKTGDEPGFV</sequence>
<keyword evidence="2" id="KW-1185">Reference proteome</keyword>
<name>C0NP20_AJECG</name>
<evidence type="ECO:0000313" key="2">
    <source>
        <dbReference type="Proteomes" id="UP000001631"/>
    </source>
</evidence>
<gene>
    <name evidence="1" type="ORF">HCBG_04900</name>
</gene>
<dbReference type="EMBL" id="GG663368">
    <property type="protein sequence ID" value="EEH06680.1"/>
    <property type="molecule type" value="Genomic_DNA"/>
</dbReference>